<reference evidence="2 3" key="1">
    <citation type="submission" date="2024-09" db="EMBL/GenBank/DDBJ databases">
        <title>Paenibacillus zeirhizospherea sp. nov., isolated from surface of the maize (Zea mays) roots in a horticulture field, Hungary.</title>
        <authorList>
            <person name="Marton D."/>
            <person name="Farkas M."/>
            <person name="Bedics A."/>
            <person name="Toth E."/>
            <person name="Tancsics A."/>
            <person name="Boka K."/>
            <person name="Marati G."/>
            <person name="Kriszt B."/>
            <person name="Cserhati M."/>
        </authorList>
    </citation>
    <scope>NUCLEOTIDE SEQUENCE [LARGE SCALE GENOMIC DNA]</scope>
    <source>
        <strain evidence="2 3">JCM 18446</strain>
    </source>
</reference>
<feature type="transmembrane region" description="Helical" evidence="1">
    <location>
        <begin position="6"/>
        <end position="26"/>
    </location>
</feature>
<evidence type="ECO:0000256" key="1">
    <source>
        <dbReference type="SAM" id="Phobius"/>
    </source>
</evidence>
<evidence type="ECO:0008006" key="4">
    <source>
        <dbReference type="Google" id="ProtNLM"/>
    </source>
</evidence>
<organism evidence="2 3">
    <name type="scientific">Paenibacillus medicaginis</name>
    <dbReference type="NCBI Taxonomy" id="1470560"/>
    <lineage>
        <taxon>Bacteria</taxon>
        <taxon>Bacillati</taxon>
        <taxon>Bacillota</taxon>
        <taxon>Bacilli</taxon>
        <taxon>Bacillales</taxon>
        <taxon>Paenibacillaceae</taxon>
        <taxon>Paenibacillus</taxon>
    </lineage>
</organism>
<name>A0ABV5C0M5_9BACL</name>
<dbReference type="Proteomes" id="UP001580430">
    <property type="component" value="Unassembled WGS sequence"/>
</dbReference>
<proteinExistence type="predicted"/>
<keyword evidence="1" id="KW-0812">Transmembrane</keyword>
<feature type="transmembrane region" description="Helical" evidence="1">
    <location>
        <begin position="81"/>
        <end position="107"/>
    </location>
</feature>
<gene>
    <name evidence="2" type="ORF">ACE5LO_11790</name>
</gene>
<feature type="transmembrane region" description="Helical" evidence="1">
    <location>
        <begin position="183"/>
        <end position="200"/>
    </location>
</feature>
<feature type="transmembrane region" description="Helical" evidence="1">
    <location>
        <begin position="33"/>
        <end position="51"/>
    </location>
</feature>
<protein>
    <recommendedName>
        <fullName evidence="4">DUF1275 domain-containing protein</fullName>
    </recommendedName>
</protein>
<dbReference type="RefSeq" id="WP_375520218.1">
    <property type="nucleotide sequence ID" value="NZ_JBHIRY010000009.1"/>
</dbReference>
<feature type="transmembrane region" description="Helical" evidence="1">
    <location>
        <begin position="57"/>
        <end position="74"/>
    </location>
</feature>
<evidence type="ECO:0000313" key="2">
    <source>
        <dbReference type="EMBL" id="MFB5761072.1"/>
    </source>
</evidence>
<dbReference type="EMBL" id="JBHIRY010000009">
    <property type="protein sequence ID" value="MFB5761072.1"/>
    <property type="molecule type" value="Genomic_DNA"/>
</dbReference>
<keyword evidence="1" id="KW-0472">Membrane</keyword>
<comment type="caution">
    <text evidence="2">The sequence shown here is derived from an EMBL/GenBank/DDBJ whole genome shotgun (WGS) entry which is preliminary data.</text>
</comment>
<keyword evidence="1" id="KW-1133">Transmembrane helix</keyword>
<accession>A0ABV5C0M5</accession>
<sequence>MLEAVRFLFFSTIETISAFVLMLSIFRLKASYFIWPALFVSLMMNLQSFYLREATSLSFLAFTINTLLFILLLATVVRIPIIWASIISITGTFLYTVIQGIIILLLFGTMTPDMQTSSTGSLIQAITSAWVLTICWLLHKFKIGFTADFENLRFKWEHGLVITLIIAVLAICAYLFYINDFPLTIIFLAITSTVFLYYAVKKERDYYS</sequence>
<feature type="transmembrane region" description="Helical" evidence="1">
    <location>
        <begin position="119"/>
        <end position="138"/>
    </location>
</feature>
<feature type="transmembrane region" description="Helical" evidence="1">
    <location>
        <begin position="159"/>
        <end position="177"/>
    </location>
</feature>
<evidence type="ECO:0000313" key="3">
    <source>
        <dbReference type="Proteomes" id="UP001580430"/>
    </source>
</evidence>
<keyword evidence="3" id="KW-1185">Reference proteome</keyword>